<dbReference type="STRING" id="83656.B1H18_00070"/>
<sequence>MSSTTPTPIYQQLVDEQGDVLTDSRETAEQIRRQAERALSWHGQAAPVAPAPDQGRTPGAGS</sequence>
<feature type="compositionally biased region" description="Basic and acidic residues" evidence="1">
    <location>
        <begin position="22"/>
        <end position="36"/>
    </location>
</feature>
<keyword evidence="3" id="KW-1185">Reference proteome</keyword>
<dbReference type="EMBL" id="MVFC01000001">
    <property type="protein sequence ID" value="OON82531.1"/>
    <property type="molecule type" value="Genomic_DNA"/>
</dbReference>
<accession>A0A1V4AFZ7</accession>
<dbReference type="AlphaFoldDB" id="A0A1V4AFZ7"/>
<dbReference type="RefSeq" id="WP_077963541.1">
    <property type="nucleotide sequence ID" value="NZ_CP045178.1"/>
</dbReference>
<protein>
    <submittedName>
        <fullName evidence="2">Uncharacterized protein</fullName>
    </submittedName>
</protein>
<evidence type="ECO:0000313" key="2">
    <source>
        <dbReference type="EMBL" id="OON82531.1"/>
    </source>
</evidence>
<gene>
    <name evidence="2" type="ORF">B1H18_00070</name>
</gene>
<evidence type="ECO:0000256" key="1">
    <source>
        <dbReference type="SAM" id="MobiDB-lite"/>
    </source>
</evidence>
<proteinExistence type="predicted"/>
<evidence type="ECO:0000313" key="3">
    <source>
        <dbReference type="Proteomes" id="UP000190539"/>
    </source>
</evidence>
<organism evidence="2 3">
    <name type="scientific">Streptomyces tsukubensis</name>
    <dbReference type="NCBI Taxonomy" id="83656"/>
    <lineage>
        <taxon>Bacteria</taxon>
        <taxon>Bacillati</taxon>
        <taxon>Actinomycetota</taxon>
        <taxon>Actinomycetes</taxon>
        <taxon>Kitasatosporales</taxon>
        <taxon>Streptomycetaceae</taxon>
        <taxon>Streptomyces</taxon>
    </lineage>
</organism>
<name>A0A1V4AFZ7_9ACTN</name>
<reference evidence="2 3" key="1">
    <citation type="submission" date="2017-02" db="EMBL/GenBank/DDBJ databases">
        <title>Draft Genome Sequence of Streptomyces tsukubaensis F601, a Producer of the immunosuppressant tacrolimus FK506.</title>
        <authorList>
            <person name="Zong G."/>
            <person name="Zhong C."/>
            <person name="Fu J."/>
            <person name="Qin R."/>
            <person name="Cao G."/>
        </authorList>
    </citation>
    <scope>NUCLEOTIDE SEQUENCE [LARGE SCALE GENOMIC DNA]</scope>
    <source>
        <strain evidence="2 3">F601</strain>
    </source>
</reference>
<comment type="caution">
    <text evidence="2">The sequence shown here is derived from an EMBL/GenBank/DDBJ whole genome shotgun (WGS) entry which is preliminary data.</text>
</comment>
<feature type="compositionally biased region" description="Polar residues" evidence="1">
    <location>
        <begin position="1"/>
        <end position="10"/>
    </location>
</feature>
<feature type="region of interest" description="Disordered" evidence="1">
    <location>
        <begin position="1"/>
        <end position="62"/>
    </location>
</feature>
<dbReference type="Proteomes" id="UP000190539">
    <property type="component" value="Unassembled WGS sequence"/>
</dbReference>